<dbReference type="PANTHER" id="PTHR12547">
    <property type="entry name" value="CCCH ZINC FINGER/TIS11-RELATED"/>
    <property type="match status" value="1"/>
</dbReference>
<dbReference type="SMART" id="SM00356">
    <property type="entry name" value="ZnF_C3H1"/>
    <property type="match status" value="2"/>
</dbReference>
<keyword evidence="11" id="KW-1185">Reference proteome</keyword>
<dbReference type="GO" id="GO:0016020">
    <property type="term" value="C:membrane"/>
    <property type="evidence" value="ECO:0007669"/>
    <property type="project" value="InterPro"/>
</dbReference>
<feature type="transmembrane region" description="Helical" evidence="7">
    <location>
        <begin position="449"/>
        <end position="468"/>
    </location>
</feature>
<evidence type="ECO:0000256" key="3">
    <source>
        <dbReference type="ARBA" id="ARBA00022771"/>
    </source>
</evidence>
<evidence type="ECO:0000256" key="7">
    <source>
        <dbReference type="SAM" id="Phobius"/>
    </source>
</evidence>
<feature type="domain" description="C3H1-type" evidence="8">
    <location>
        <begin position="60"/>
        <end position="88"/>
    </location>
</feature>
<dbReference type="Gene3D" id="1.10.238.10">
    <property type="entry name" value="EF-hand"/>
    <property type="match status" value="1"/>
</dbReference>
<dbReference type="Gene3D" id="1.20.58.390">
    <property type="entry name" value="Neurotransmitter-gated ion-channel transmembrane domain"/>
    <property type="match status" value="1"/>
</dbReference>
<dbReference type="InterPro" id="IPR036734">
    <property type="entry name" value="Neur_chan_lig-bd_sf"/>
</dbReference>
<evidence type="ECO:0000259" key="9">
    <source>
        <dbReference type="PROSITE" id="PS50222"/>
    </source>
</evidence>
<evidence type="ECO:0000256" key="2">
    <source>
        <dbReference type="ARBA" id="ARBA00022737"/>
    </source>
</evidence>
<keyword evidence="7" id="KW-1133">Transmembrane helix</keyword>
<dbReference type="Gene3D" id="4.10.1000.10">
    <property type="entry name" value="Zinc finger, CCCH-type"/>
    <property type="match status" value="2"/>
</dbReference>
<dbReference type="InterPro" id="IPR000571">
    <property type="entry name" value="Znf_CCCH"/>
</dbReference>
<dbReference type="GO" id="GO:0005230">
    <property type="term" value="F:extracellular ligand-gated monoatomic ion channel activity"/>
    <property type="evidence" value="ECO:0007669"/>
    <property type="project" value="InterPro"/>
</dbReference>
<evidence type="ECO:0000256" key="6">
    <source>
        <dbReference type="SAM" id="MobiDB-lite"/>
    </source>
</evidence>
<feature type="zinc finger region" description="C3H1-type" evidence="5">
    <location>
        <begin position="60"/>
        <end position="88"/>
    </location>
</feature>
<dbReference type="Gene3D" id="2.70.170.10">
    <property type="entry name" value="Neurotransmitter-gated ion-channel ligand-binding domain"/>
    <property type="match status" value="1"/>
</dbReference>
<name>A0A812HNK0_9DINO</name>
<sequence length="733" mass="82035">MATMRSTYHSGHGGETYGRGRQAPLRNTELCRFFQVGRCKRGGSCNFAHYQSELRPKPTLHRTKLCELFMSTGTCRFGASCNHAHGEQELRQAEAPAPDSQKRNAGVKTPAMVTVEPLFPDSPAPATGLVLADAVQDPMVQPLSWEAADAMSPDEIPVEGQLGRSDKLGKRCSNMAMKLPPSVDMRSNRVNVSLFLVDVNALNEPDGQIVVNAIFKLWWRDPRWREAMVYSMDRHCNATGCSDQDRIDLEQSIDSSLSSCFGQSYEAFVSSAKDLGQSLSEFLTVDEYIWTPIPVHLLLKTSANPRGITEFDPIVAMTVPATSDFEGLWVDNEKTFFDVTLSYDHFPFDTQLLELCIPFEYFTDPHFQTTLTGPFGSIFATDISRISTMWDGTSVISPVASKRFVESLERKGFDVNSIVVQKVQRSLATSSICIHISMTRRIGILLVRLFWPLSALLFIPFAGFFIPIDLVMPRVATGFLSFLSLQVFRTMAYALIPQHTSSLLWMDVTMFCLTVILFASVLENVLVQFLRSAVSSRSAHFLDKISRISFPSVAVLVLAVLFIMGWAQVDVAWLMTTMLCILCGWLVSCTCVMVTYLRSLHYRLIGVLIKQVSSRNFRYQKAAAMDQSELALIFQAFDTDGSGGVSAEKIIECMEARGLRFREIADEQHFKARLKQVCRSEALDLSEFCFRFTELFSYHHETPAPAELKAAPEEVEVAQEVGAAPEEVVWRAI</sequence>
<keyword evidence="3 5" id="KW-0863">Zinc-finger</keyword>
<dbReference type="Pfam" id="PF00642">
    <property type="entry name" value="zf-CCCH"/>
    <property type="match status" value="2"/>
</dbReference>
<dbReference type="PROSITE" id="PS50222">
    <property type="entry name" value="EF_HAND_2"/>
    <property type="match status" value="1"/>
</dbReference>
<gene>
    <name evidence="10" type="primary">zfp36l2-A</name>
    <name evidence="10" type="ORF">SNAT2548_LOCUS1754</name>
</gene>
<dbReference type="GO" id="GO:0008270">
    <property type="term" value="F:zinc ion binding"/>
    <property type="evidence" value="ECO:0007669"/>
    <property type="project" value="UniProtKB-KW"/>
</dbReference>
<dbReference type="SUPFAM" id="SSF47473">
    <property type="entry name" value="EF-hand"/>
    <property type="match status" value="1"/>
</dbReference>
<dbReference type="InterPro" id="IPR036855">
    <property type="entry name" value="Znf_CCCH_sf"/>
</dbReference>
<evidence type="ECO:0000256" key="5">
    <source>
        <dbReference type="PROSITE-ProRule" id="PRU00723"/>
    </source>
</evidence>
<keyword evidence="7" id="KW-0472">Membrane</keyword>
<feature type="transmembrane region" description="Helical" evidence="7">
    <location>
        <begin position="508"/>
        <end position="527"/>
    </location>
</feature>
<dbReference type="PROSITE" id="PS50103">
    <property type="entry name" value="ZF_C3H1"/>
    <property type="match status" value="2"/>
</dbReference>
<feature type="transmembrane region" description="Helical" evidence="7">
    <location>
        <begin position="548"/>
        <end position="567"/>
    </location>
</feature>
<protein>
    <submittedName>
        <fullName evidence="10">Zfp36l2-A protein</fullName>
    </submittedName>
</protein>
<dbReference type="PANTHER" id="PTHR12547:SF18">
    <property type="entry name" value="PROTEIN TIS11"/>
    <property type="match status" value="1"/>
</dbReference>
<evidence type="ECO:0000313" key="10">
    <source>
        <dbReference type="EMBL" id="CAE6956388.1"/>
    </source>
</evidence>
<dbReference type="EMBL" id="CAJNDS010000102">
    <property type="protein sequence ID" value="CAE6956388.1"/>
    <property type="molecule type" value="Genomic_DNA"/>
</dbReference>
<dbReference type="AlphaFoldDB" id="A0A812HNK0"/>
<feature type="domain" description="EF-hand" evidence="9">
    <location>
        <begin position="625"/>
        <end position="660"/>
    </location>
</feature>
<feature type="region of interest" description="Disordered" evidence="6">
    <location>
        <begin position="1"/>
        <end position="21"/>
    </location>
</feature>
<dbReference type="GO" id="GO:0005509">
    <property type="term" value="F:calcium ion binding"/>
    <property type="evidence" value="ECO:0007669"/>
    <property type="project" value="InterPro"/>
</dbReference>
<accession>A0A812HNK0</accession>
<feature type="zinc finger region" description="C3H1-type" evidence="5">
    <location>
        <begin position="25"/>
        <end position="52"/>
    </location>
</feature>
<dbReference type="GO" id="GO:0003729">
    <property type="term" value="F:mRNA binding"/>
    <property type="evidence" value="ECO:0007669"/>
    <property type="project" value="InterPro"/>
</dbReference>
<dbReference type="OrthoDB" id="410307at2759"/>
<evidence type="ECO:0000256" key="4">
    <source>
        <dbReference type="ARBA" id="ARBA00022833"/>
    </source>
</evidence>
<evidence type="ECO:0000256" key="1">
    <source>
        <dbReference type="ARBA" id="ARBA00022723"/>
    </source>
</evidence>
<feature type="transmembrane region" description="Helical" evidence="7">
    <location>
        <begin position="573"/>
        <end position="597"/>
    </location>
</feature>
<keyword evidence="2" id="KW-0677">Repeat</keyword>
<dbReference type="InterPro" id="IPR045877">
    <property type="entry name" value="ZFP36-like"/>
</dbReference>
<comment type="caution">
    <text evidence="10">The sequence shown here is derived from an EMBL/GenBank/DDBJ whole genome shotgun (WGS) entry which is preliminary data.</text>
</comment>
<dbReference type="Proteomes" id="UP000604046">
    <property type="component" value="Unassembled WGS sequence"/>
</dbReference>
<dbReference type="InterPro" id="IPR011992">
    <property type="entry name" value="EF-hand-dom_pair"/>
</dbReference>
<dbReference type="InterPro" id="IPR038050">
    <property type="entry name" value="Neuro_actylchol_rec"/>
</dbReference>
<dbReference type="InterPro" id="IPR002048">
    <property type="entry name" value="EF_hand_dom"/>
</dbReference>
<keyword evidence="1 5" id="KW-0479">Metal-binding</keyword>
<feature type="domain" description="C3H1-type" evidence="8">
    <location>
        <begin position="25"/>
        <end position="52"/>
    </location>
</feature>
<proteinExistence type="predicted"/>
<reference evidence="10" key="1">
    <citation type="submission" date="2021-02" db="EMBL/GenBank/DDBJ databases">
        <authorList>
            <person name="Dougan E. K."/>
            <person name="Rhodes N."/>
            <person name="Thang M."/>
            <person name="Chan C."/>
        </authorList>
    </citation>
    <scope>NUCLEOTIDE SEQUENCE</scope>
</reference>
<evidence type="ECO:0000313" key="11">
    <source>
        <dbReference type="Proteomes" id="UP000604046"/>
    </source>
</evidence>
<organism evidence="10 11">
    <name type="scientific">Symbiodinium natans</name>
    <dbReference type="NCBI Taxonomy" id="878477"/>
    <lineage>
        <taxon>Eukaryota</taxon>
        <taxon>Sar</taxon>
        <taxon>Alveolata</taxon>
        <taxon>Dinophyceae</taxon>
        <taxon>Suessiales</taxon>
        <taxon>Symbiodiniaceae</taxon>
        <taxon>Symbiodinium</taxon>
    </lineage>
</organism>
<keyword evidence="7" id="KW-0812">Transmembrane</keyword>
<evidence type="ECO:0000259" key="8">
    <source>
        <dbReference type="PROSITE" id="PS50103"/>
    </source>
</evidence>
<keyword evidence="4 5" id="KW-0862">Zinc</keyword>
<dbReference type="SUPFAM" id="SSF90229">
    <property type="entry name" value="CCCH zinc finger"/>
    <property type="match status" value="2"/>
</dbReference>